<comment type="caution">
    <text evidence="1">The sequence shown here is derived from an EMBL/GenBank/DDBJ whole genome shotgun (WGS) entry which is preliminary data.</text>
</comment>
<dbReference type="PATRIC" id="fig|318683.6.peg.2832"/>
<name>A0A149TGC0_9PROT</name>
<sequence>MLPVISQSQIYRGLQQGIPDTLFSPAPEPDIDRVPLAITLMHISPGTTDAQDMQHIIEKTGVYLRTDAKASNCWSRQARELQVCDGVAKKCGDMACPVSVAVRHEFVTVALNQSSEHEAVQGLNVDMTLFARFDRGFLEPGVGKTSDVKCSDNPLAL</sequence>
<protein>
    <submittedName>
        <fullName evidence="1">Uncharacterized protein</fullName>
    </submittedName>
</protein>
<dbReference type="AlphaFoldDB" id="A0A149TGC0"/>
<evidence type="ECO:0000313" key="2">
    <source>
        <dbReference type="Proteomes" id="UP000075636"/>
    </source>
</evidence>
<organism evidence="1 2">
    <name type="scientific">Gluconobacter albidus</name>
    <dbReference type="NCBI Taxonomy" id="318683"/>
    <lineage>
        <taxon>Bacteria</taxon>
        <taxon>Pseudomonadati</taxon>
        <taxon>Pseudomonadota</taxon>
        <taxon>Alphaproteobacteria</taxon>
        <taxon>Acetobacterales</taxon>
        <taxon>Acetobacteraceae</taxon>
        <taxon>Gluconobacter</taxon>
    </lineage>
</organism>
<dbReference type="EMBL" id="LHZR01000111">
    <property type="protein sequence ID" value="KXV46825.1"/>
    <property type="molecule type" value="Genomic_DNA"/>
</dbReference>
<dbReference type="Proteomes" id="UP000075636">
    <property type="component" value="Unassembled WGS sequence"/>
</dbReference>
<accession>A0A149TGC0</accession>
<evidence type="ECO:0000313" key="1">
    <source>
        <dbReference type="EMBL" id="KXV46825.1"/>
    </source>
</evidence>
<proteinExistence type="predicted"/>
<gene>
    <name evidence="1" type="ORF">AD945_11935</name>
</gene>
<reference evidence="1 2" key="1">
    <citation type="submission" date="2015-06" db="EMBL/GenBank/DDBJ databases">
        <title>Improved classification and identification of acetic acid bacteria using matrix-assisted laser desorption/ionization time-of-flight mass spectrometry; Gluconobacter nephelii and Gluconobacter uchimurae are later heterotypic synonyms of Gluconobacter japonicus and Gluconobacter oxydans, respectively.</title>
        <authorList>
            <person name="Li L."/>
            <person name="Cleenwerck I."/>
            <person name="De Vuyst L."/>
            <person name="Vandamme P."/>
        </authorList>
    </citation>
    <scope>NUCLEOTIDE SEQUENCE [LARGE SCALE GENOMIC DNA]</scope>
    <source>
        <strain evidence="1 2">LMG 1768</strain>
    </source>
</reference>